<gene>
    <name evidence="2" type="ORF">BpHYR1_006719</name>
</gene>
<feature type="transmembrane region" description="Helical" evidence="1">
    <location>
        <begin position="54"/>
        <end position="75"/>
    </location>
</feature>
<dbReference type="EMBL" id="REGN01002810">
    <property type="protein sequence ID" value="RNA26036.1"/>
    <property type="molecule type" value="Genomic_DNA"/>
</dbReference>
<name>A0A3M7RR47_BRAPC</name>
<keyword evidence="1" id="KW-1133">Transmembrane helix</keyword>
<proteinExistence type="predicted"/>
<reference evidence="2 3" key="1">
    <citation type="journal article" date="2018" name="Sci. Rep.">
        <title>Genomic signatures of local adaptation to the degree of environmental predictability in rotifers.</title>
        <authorList>
            <person name="Franch-Gras L."/>
            <person name="Hahn C."/>
            <person name="Garcia-Roger E.M."/>
            <person name="Carmona M.J."/>
            <person name="Serra M."/>
            <person name="Gomez A."/>
        </authorList>
    </citation>
    <scope>NUCLEOTIDE SEQUENCE [LARGE SCALE GENOMIC DNA]</scope>
    <source>
        <strain evidence="2">HYR1</strain>
    </source>
</reference>
<keyword evidence="1" id="KW-0472">Membrane</keyword>
<evidence type="ECO:0000313" key="3">
    <source>
        <dbReference type="Proteomes" id="UP000276133"/>
    </source>
</evidence>
<comment type="caution">
    <text evidence="2">The sequence shown here is derived from an EMBL/GenBank/DDBJ whole genome shotgun (WGS) entry which is preliminary data.</text>
</comment>
<keyword evidence="1" id="KW-0812">Transmembrane</keyword>
<dbReference type="Proteomes" id="UP000276133">
    <property type="component" value="Unassembled WGS sequence"/>
</dbReference>
<sequence length="139" mass="16227">MLNVIGFKVWTLLKLSLVSLKTKKLGILIKNQFGLEKLTKNKSLKNFSDFKRMIGLWIMLVYSLTMLFFDCVYVTRLSKTILKISIKVGNESSLDMNMYGRNQSETNCEAPYLTEGYLRLMTQVMKIFKYLKENLRAVF</sequence>
<accession>A0A3M7RR47</accession>
<protein>
    <submittedName>
        <fullName evidence="2">Uncharacterized protein</fullName>
    </submittedName>
</protein>
<keyword evidence="3" id="KW-1185">Reference proteome</keyword>
<evidence type="ECO:0000256" key="1">
    <source>
        <dbReference type="SAM" id="Phobius"/>
    </source>
</evidence>
<evidence type="ECO:0000313" key="2">
    <source>
        <dbReference type="EMBL" id="RNA26036.1"/>
    </source>
</evidence>
<dbReference type="AlphaFoldDB" id="A0A3M7RR47"/>
<organism evidence="2 3">
    <name type="scientific">Brachionus plicatilis</name>
    <name type="common">Marine rotifer</name>
    <name type="synonym">Brachionus muelleri</name>
    <dbReference type="NCBI Taxonomy" id="10195"/>
    <lineage>
        <taxon>Eukaryota</taxon>
        <taxon>Metazoa</taxon>
        <taxon>Spiralia</taxon>
        <taxon>Gnathifera</taxon>
        <taxon>Rotifera</taxon>
        <taxon>Eurotatoria</taxon>
        <taxon>Monogononta</taxon>
        <taxon>Pseudotrocha</taxon>
        <taxon>Ploima</taxon>
        <taxon>Brachionidae</taxon>
        <taxon>Brachionus</taxon>
    </lineage>
</organism>